<dbReference type="InterPro" id="IPR004089">
    <property type="entry name" value="MCPsignal_dom"/>
</dbReference>
<keyword evidence="6" id="KW-0812">Transmembrane</keyword>
<dbReference type="Gene3D" id="6.10.340.10">
    <property type="match status" value="1"/>
</dbReference>
<dbReference type="GO" id="GO:0006935">
    <property type="term" value="P:chemotaxis"/>
    <property type="evidence" value="ECO:0007669"/>
    <property type="project" value="UniProtKB-KW"/>
</dbReference>
<protein>
    <submittedName>
        <fullName evidence="9">Methyl-accepting chemotaxis protein</fullName>
    </submittedName>
</protein>
<dbReference type="Pfam" id="PF00672">
    <property type="entry name" value="HAMP"/>
    <property type="match status" value="1"/>
</dbReference>
<dbReference type="SMART" id="SM00304">
    <property type="entry name" value="HAMP"/>
    <property type="match status" value="2"/>
</dbReference>
<evidence type="ECO:0000256" key="5">
    <source>
        <dbReference type="SAM" id="Coils"/>
    </source>
</evidence>
<keyword evidence="6" id="KW-0472">Membrane</keyword>
<dbReference type="PANTHER" id="PTHR43531">
    <property type="entry name" value="PROTEIN ICFG"/>
    <property type="match status" value="1"/>
</dbReference>
<feature type="domain" description="HAMP" evidence="8">
    <location>
        <begin position="242"/>
        <end position="294"/>
    </location>
</feature>
<accession>A0A7W6J3R5</accession>
<dbReference type="SUPFAM" id="SSF58104">
    <property type="entry name" value="Methyl-accepting chemotaxis protein (MCP) signaling domain"/>
    <property type="match status" value="1"/>
</dbReference>
<evidence type="ECO:0000313" key="9">
    <source>
        <dbReference type="EMBL" id="MBB4064261.1"/>
    </source>
</evidence>
<dbReference type="CDD" id="cd06225">
    <property type="entry name" value="HAMP"/>
    <property type="match status" value="1"/>
</dbReference>
<dbReference type="EMBL" id="JACIEZ010000002">
    <property type="protein sequence ID" value="MBB4064261.1"/>
    <property type="molecule type" value="Genomic_DNA"/>
</dbReference>
<dbReference type="RefSeq" id="WP_183365497.1">
    <property type="nucleotide sequence ID" value="NZ_JACIEZ010000002.1"/>
</dbReference>
<reference evidence="9 10" key="1">
    <citation type="submission" date="2020-08" db="EMBL/GenBank/DDBJ databases">
        <title>Genomic Encyclopedia of Type Strains, Phase IV (KMG-IV): sequencing the most valuable type-strain genomes for metagenomic binning, comparative biology and taxonomic classification.</title>
        <authorList>
            <person name="Goeker M."/>
        </authorList>
    </citation>
    <scope>NUCLEOTIDE SEQUENCE [LARGE SCALE GENOMIC DNA]</scope>
    <source>
        <strain evidence="9 10">DSM 29853</strain>
    </source>
</reference>
<keyword evidence="4" id="KW-0807">Transducer</keyword>
<feature type="transmembrane region" description="Helical" evidence="6">
    <location>
        <begin position="136"/>
        <end position="159"/>
    </location>
</feature>
<keyword evidence="5" id="KW-0175">Coiled coil</keyword>
<dbReference type="Proteomes" id="UP000528286">
    <property type="component" value="Unassembled WGS sequence"/>
</dbReference>
<comment type="caution">
    <text evidence="9">The sequence shown here is derived from an EMBL/GenBank/DDBJ whole genome shotgun (WGS) entry which is preliminary data.</text>
</comment>
<dbReference type="CDD" id="cd11386">
    <property type="entry name" value="MCP_signal"/>
    <property type="match status" value="1"/>
</dbReference>
<dbReference type="AlphaFoldDB" id="A0A7W6J3R5"/>
<dbReference type="GO" id="GO:0016020">
    <property type="term" value="C:membrane"/>
    <property type="evidence" value="ECO:0007669"/>
    <property type="project" value="UniProtKB-SubCell"/>
</dbReference>
<keyword evidence="10" id="KW-1185">Reference proteome</keyword>
<evidence type="ECO:0000256" key="4">
    <source>
        <dbReference type="PROSITE-ProRule" id="PRU00284"/>
    </source>
</evidence>
<dbReference type="InterPro" id="IPR003660">
    <property type="entry name" value="HAMP_dom"/>
</dbReference>
<keyword evidence="6" id="KW-1133">Transmembrane helix</keyword>
<comment type="subcellular location">
    <subcellularLocation>
        <location evidence="1">Membrane</location>
    </subcellularLocation>
</comment>
<dbReference type="InterPro" id="IPR051310">
    <property type="entry name" value="MCP_chemotaxis"/>
</dbReference>
<dbReference type="PRINTS" id="PR00260">
    <property type="entry name" value="CHEMTRNSDUCR"/>
</dbReference>
<dbReference type="PROSITE" id="PS50111">
    <property type="entry name" value="CHEMOTAXIS_TRANSDUC_2"/>
    <property type="match status" value="1"/>
</dbReference>
<organism evidence="9 10">
    <name type="scientific">Gellertiella hungarica</name>
    <dbReference type="NCBI Taxonomy" id="1572859"/>
    <lineage>
        <taxon>Bacteria</taxon>
        <taxon>Pseudomonadati</taxon>
        <taxon>Pseudomonadota</taxon>
        <taxon>Alphaproteobacteria</taxon>
        <taxon>Hyphomicrobiales</taxon>
        <taxon>Rhizobiaceae</taxon>
        <taxon>Gellertiella</taxon>
    </lineage>
</organism>
<dbReference type="GO" id="GO:0007165">
    <property type="term" value="P:signal transduction"/>
    <property type="evidence" value="ECO:0007669"/>
    <property type="project" value="UniProtKB-KW"/>
</dbReference>
<dbReference type="PANTHER" id="PTHR43531:SF11">
    <property type="entry name" value="METHYL-ACCEPTING CHEMOTAXIS PROTEIN 3"/>
    <property type="match status" value="1"/>
</dbReference>
<evidence type="ECO:0000256" key="6">
    <source>
        <dbReference type="SAM" id="Phobius"/>
    </source>
</evidence>
<evidence type="ECO:0000313" key="10">
    <source>
        <dbReference type="Proteomes" id="UP000528286"/>
    </source>
</evidence>
<gene>
    <name evidence="9" type="ORF">GGR23_001438</name>
</gene>
<dbReference type="SUPFAM" id="SSF158472">
    <property type="entry name" value="HAMP domain-like"/>
    <property type="match status" value="1"/>
</dbReference>
<dbReference type="PROSITE" id="PS50885">
    <property type="entry name" value="HAMP"/>
    <property type="match status" value="2"/>
</dbReference>
<proteinExistence type="inferred from homology"/>
<dbReference type="Pfam" id="PF00015">
    <property type="entry name" value="MCPsignal"/>
    <property type="match status" value="1"/>
</dbReference>
<feature type="coiled-coil region" evidence="5">
    <location>
        <begin position="214"/>
        <end position="245"/>
    </location>
</feature>
<name>A0A7W6J3R5_9HYPH</name>
<sequence>MNTAAISKLMEARAEFRSATVEAGNMIYATDGAGGQHDMAATRKEIGELFKDAGELAPKFSQGINQAWLRADKLLEQLANAVDMAKTGSRSSGQTLFLSLDAAGDQMDQSLVQLARFVKTETDTSRQKLSDENHRALIMTVGLMALAMTLAIAASLLIARRGVIRPLLRSIERMSALAAGDTQTPVDGLGRKDEIGHMAQAVAVFRANEINRIELELRADAARLESEAERELRDQERRQERTNLTFAIDNLGEGLSRLASGDLVYRIDRRFSEELEPLRQNFNVSAEKLLDTLRAVGMNASAINAAAVEMRAATDDLARRTNSQAASVEETAAAIEEITRTVSDAAVRAEDAGRLVEQTRSGAEHSGEIVRKAVEAIYDIDKSSGEIASIIGVIDDIAFQTNLLALNAGVEAARAGDAGRGFAVVAQEVRELAQRSATAAKEIKALILSSRDQVTAGVSLVDAAGQSLKSMVSDVRDVSRHVAAIISSSQEQSNALKEINHAVASMDQGTQKNAAMVEQTTTTSISLAHEADQLDRLLKQFNLGAEGRMAPLPVRQPQAQPTPSFRRVAGGAAVERAEEWSQF</sequence>
<feature type="domain" description="Methyl-accepting transducer" evidence="7">
    <location>
        <begin position="299"/>
        <end position="528"/>
    </location>
</feature>
<feature type="domain" description="HAMP" evidence="8">
    <location>
        <begin position="161"/>
        <end position="214"/>
    </location>
</feature>
<evidence type="ECO:0000256" key="3">
    <source>
        <dbReference type="ARBA" id="ARBA00029447"/>
    </source>
</evidence>
<dbReference type="GO" id="GO:0004888">
    <property type="term" value="F:transmembrane signaling receptor activity"/>
    <property type="evidence" value="ECO:0007669"/>
    <property type="project" value="InterPro"/>
</dbReference>
<evidence type="ECO:0000259" key="7">
    <source>
        <dbReference type="PROSITE" id="PS50111"/>
    </source>
</evidence>
<dbReference type="Gene3D" id="1.10.287.950">
    <property type="entry name" value="Methyl-accepting chemotaxis protein"/>
    <property type="match status" value="1"/>
</dbReference>
<evidence type="ECO:0000256" key="1">
    <source>
        <dbReference type="ARBA" id="ARBA00004370"/>
    </source>
</evidence>
<dbReference type="SMART" id="SM00283">
    <property type="entry name" value="MA"/>
    <property type="match status" value="1"/>
</dbReference>
<dbReference type="FunFam" id="1.10.287.950:FF:000001">
    <property type="entry name" value="Methyl-accepting chemotaxis sensory transducer"/>
    <property type="match status" value="1"/>
</dbReference>
<dbReference type="InterPro" id="IPR004090">
    <property type="entry name" value="Chemotax_Me-accpt_rcpt"/>
</dbReference>
<evidence type="ECO:0000256" key="2">
    <source>
        <dbReference type="ARBA" id="ARBA00022500"/>
    </source>
</evidence>
<evidence type="ECO:0000259" key="8">
    <source>
        <dbReference type="PROSITE" id="PS50885"/>
    </source>
</evidence>
<comment type="similarity">
    <text evidence="3">Belongs to the methyl-accepting chemotaxis (MCP) protein family.</text>
</comment>
<keyword evidence="2" id="KW-0145">Chemotaxis</keyword>